<protein>
    <submittedName>
        <fullName evidence="3">N-acetyltransferase, GNAT family</fullName>
    </submittedName>
</protein>
<dbReference type="InterPro" id="IPR000182">
    <property type="entry name" value="GNAT_dom"/>
</dbReference>
<dbReference type="SUPFAM" id="SSF55729">
    <property type="entry name" value="Acyl-CoA N-acyltransferases (Nat)"/>
    <property type="match status" value="1"/>
</dbReference>
<reference evidence="3 4" key="1">
    <citation type="journal article" date="2017" name="Environ. Microbiol.">
        <title>Genomic and physiological analyses of 'Reinekea forsetii' reveal a versatile opportunistic lifestyle during spring algae blooms.</title>
        <authorList>
            <person name="Avci B."/>
            <person name="Hahnke R.L."/>
            <person name="Chafee M."/>
            <person name="Fischer T."/>
            <person name="Gruber-Vodicka H."/>
            <person name="Tegetmeyer H.E."/>
            <person name="Harder J."/>
            <person name="Fuchs B.M."/>
            <person name="Amann R.I."/>
            <person name="Teeling H."/>
        </authorList>
    </citation>
    <scope>NUCLEOTIDE SEQUENCE [LARGE SCALE GENOMIC DNA]</scope>
    <source>
        <strain evidence="3 4">Hel1_31_D35</strain>
    </source>
</reference>
<organism evidence="3 4">
    <name type="scientific">Reinekea forsetii</name>
    <dbReference type="NCBI Taxonomy" id="1336806"/>
    <lineage>
        <taxon>Bacteria</taxon>
        <taxon>Pseudomonadati</taxon>
        <taxon>Pseudomonadota</taxon>
        <taxon>Gammaproteobacteria</taxon>
        <taxon>Oceanospirillales</taxon>
        <taxon>Saccharospirillaceae</taxon>
        <taxon>Reinekea</taxon>
    </lineage>
</organism>
<evidence type="ECO:0000313" key="3">
    <source>
        <dbReference type="EMBL" id="ATX75186.1"/>
    </source>
</evidence>
<dbReference type="Proteomes" id="UP000229757">
    <property type="component" value="Chromosome"/>
</dbReference>
<dbReference type="InterPro" id="IPR016181">
    <property type="entry name" value="Acyl_CoA_acyltransferase"/>
</dbReference>
<proteinExistence type="predicted"/>
<dbReference type="KEGG" id="rfo:REIFOR_00008"/>
<accession>A0A2K8KQM5</accession>
<dbReference type="InterPro" id="IPR050769">
    <property type="entry name" value="NAT_camello-type"/>
</dbReference>
<dbReference type="PANTHER" id="PTHR13947">
    <property type="entry name" value="GNAT FAMILY N-ACETYLTRANSFERASE"/>
    <property type="match status" value="1"/>
</dbReference>
<keyword evidence="1 3" id="KW-0808">Transferase</keyword>
<dbReference type="AlphaFoldDB" id="A0A2K8KQM5"/>
<gene>
    <name evidence="3" type="ORF">REIFOR_00008</name>
</gene>
<sequence>MQAWTMTFSLRLIQAQDNQPVELIIRAVLAEHGADRPGFAWQDPELSALCQAYSAPGHAYWVVSHGTQLLGGVGIAPLKPEVVQTCELQKMYLSPAGRGHGLGHLLLQTALEFAQQHYRWCYLETLTNMSDAASLYRKAGFMALPAPIISTEHSGCDRWFLKELGP</sequence>
<name>A0A2K8KQM5_9GAMM</name>
<evidence type="ECO:0000256" key="1">
    <source>
        <dbReference type="ARBA" id="ARBA00022679"/>
    </source>
</evidence>
<keyword evidence="4" id="KW-1185">Reference proteome</keyword>
<dbReference type="Gene3D" id="3.40.630.30">
    <property type="match status" value="1"/>
</dbReference>
<feature type="domain" description="N-acetyltransferase" evidence="2">
    <location>
        <begin position="8"/>
        <end position="165"/>
    </location>
</feature>
<dbReference type="CDD" id="cd04301">
    <property type="entry name" value="NAT_SF"/>
    <property type="match status" value="1"/>
</dbReference>
<dbReference type="PROSITE" id="PS51186">
    <property type="entry name" value="GNAT"/>
    <property type="match status" value="1"/>
</dbReference>
<dbReference type="PANTHER" id="PTHR13947:SF37">
    <property type="entry name" value="LD18367P"/>
    <property type="match status" value="1"/>
</dbReference>
<dbReference type="GO" id="GO:0008080">
    <property type="term" value="F:N-acetyltransferase activity"/>
    <property type="evidence" value="ECO:0007669"/>
    <property type="project" value="InterPro"/>
</dbReference>
<evidence type="ECO:0000313" key="4">
    <source>
        <dbReference type="Proteomes" id="UP000229757"/>
    </source>
</evidence>
<evidence type="ECO:0000259" key="2">
    <source>
        <dbReference type="PROSITE" id="PS51186"/>
    </source>
</evidence>
<dbReference type="EMBL" id="CP011797">
    <property type="protein sequence ID" value="ATX75186.1"/>
    <property type="molecule type" value="Genomic_DNA"/>
</dbReference>
<dbReference type="Pfam" id="PF00583">
    <property type="entry name" value="Acetyltransf_1"/>
    <property type="match status" value="1"/>
</dbReference>